<dbReference type="Gene3D" id="3.30.360.10">
    <property type="entry name" value="Dihydrodipicolinate Reductase, domain 2"/>
    <property type="match status" value="1"/>
</dbReference>
<dbReference type="SUPFAM" id="SSF55347">
    <property type="entry name" value="Glyceraldehyde-3-phosphate dehydrogenase-like, C-terminal domain"/>
    <property type="match status" value="1"/>
</dbReference>
<organism evidence="3 4">
    <name type="scientific">Tenacibaculum jejuense</name>
    <dbReference type="NCBI Taxonomy" id="584609"/>
    <lineage>
        <taxon>Bacteria</taxon>
        <taxon>Pseudomonadati</taxon>
        <taxon>Bacteroidota</taxon>
        <taxon>Flavobacteriia</taxon>
        <taxon>Flavobacteriales</taxon>
        <taxon>Flavobacteriaceae</taxon>
        <taxon>Tenacibaculum</taxon>
    </lineage>
</organism>
<name>A0A238U6W7_9FLAO</name>
<evidence type="ECO:0000313" key="4">
    <source>
        <dbReference type="Proteomes" id="UP000215214"/>
    </source>
</evidence>
<dbReference type="InterPro" id="IPR055170">
    <property type="entry name" value="GFO_IDH_MocA-like_dom"/>
</dbReference>
<feature type="domain" description="Gfo/Idh/MocA-like oxidoreductase N-terminal" evidence="1">
    <location>
        <begin position="1"/>
        <end position="108"/>
    </location>
</feature>
<dbReference type="InterPro" id="IPR036291">
    <property type="entry name" value="NAD(P)-bd_dom_sf"/>
</dbReference>
<dbReference type="PANTHER" id="PTHR43377">
    <property type="entry name" value="BILIVERDIN REDUCTASE A"/>
    <property type="match status" value="1"/>
</dbReference>
<evidence type="ECO:0000259" key="2">
    <source>
        <dbReference type="Pfam" id="PF22725"/>
    </source>
</evidence>
<evidence type="ECO:0000313" key="3">
    <source>
        <dbReference type="EMBL" id="SNR14897.1"/>
    </source>
</evidence>
<dbReference type="AlphaFoldDB" id="A0A238U6W7"/>
<dbReference type="EMBL" id="LT899436">
    <property type="protein sequence ID" value="SNR14897.1"/>
    <property type="molecule type" value="Genomic_DNA"/>
</dbReference>
<protein>
    <submittedName>
        <fullName evidence="3">Oxidoreductase</fullName>
    </submittedName>
</protein>
<reference evidence="3 4" key="1">
    <citation type="submission" date="2017-07" db="EMBL/GenBank/DDBJ databases">
        <authorList>
            <person name="Sun Z.S."/>
            <person name="Albrecht U."/>
            <person name="Echele G."/>
            <person name="Lee C.C."/>
        </authorList>
    </citation>
    <scope>NUCLEOTIDE SEQUENCE [LARGE SCALE GENOMIC DNA]</scope>
    <source>
        <strain evidence="4">type strain: KCTC 22618</strain>
    </source>
</reference>
<sequence length="303" mass="35561">MKVVIIGLGSIAKKHIEAINVIESENQIYALRHSKESLPVDGIIDFYDIELIKEINPSFVIVSNLTSEHFKTLKKLLEFNYPLFIEKPLFSGVGEKEKELVRAINDKKIKTYVACNLRFHEGIRFLKKELKDKKVEEVNVYCGSYLPDWRPGKDFRKIYSANKEMGGGVHIDLIHELDYLYWIFKEPKSIVKTFSSKSSLNISSVDYANFIWEYETFYANIILNYYRKEPKRTFEVLTHQGTYLLDLLSNKIMFNNSTIFESKQGLKDMYIDQMNFFTHHVIKGEKFNTIRESYKVLELCLKD</sequence>
<dbReference type="Pfam" id="PF22725">
    <property type="entry name" value="GFO_IDH_MocA_C3"/>
    <property type="match status" value="1"/>
</dbReference>
<proteinExistence type="predicted"/>
<dbReference type="Gene3D" id="3.40.50.720">
    <property type="entry name" value="NAD(P)-binding Rossmann-like Domain"/>
    <property type="match status" value="1"/>
</dbReference>
<dbReference type="InterPro" id="IPR051450">
    <property type="entry name" value="Gfo/Idh/MocA_Oxidoreductases"/>
</dbReference>
<dbReference type="GO" id="GO:0000166">
    <property type="term" value="F:nucleotide binding"/>
    <property type="evidence" value="ECO:0007669"/>
    <property type="project" value="InterPro"/>
</dbReference>
<dbReference type="RefSeq" id="WP_095070187.1">
    <property type="nucleotide sequence ID" value="NZ_LT899436.1"/>
</dbReference>
<dbReference type="Pfam" id="PF01408">
    <property type="entry name" value="GFO_IDH_MocA"/>
    <property type="match status" value="1"/>
</dbReference>
<dbReference type="KEGG" id="tje:TJEJU_1148"/>
<dbReference type="PANTHER" id="PTHR43377:SF1">
    <property type="entry name" value="BILIVERDIN REDUCTASE A"/>
    <property type="match status" value="1"/>
</dbReference>
<dbReference type="SUPFAM" id="SSF51735">
    <property type="entry name" value="NAD(P)-binding Rossmann-fold domains"/>
    <property type="match status" value="1"/>
</dbReference>
<gene>
    <name evidence="3" type="ORF">TJEJU_1148</name>
</gene>
<accession>A0A238U6W7</accession>
<feature type="domain" description="GFO/IDH/MocA-like oxidoreductase" evidence="2">
    <location>
        <begin position="126"/>
        <end position="243"/>
    </location>
</feature>
<keyword evidence="4" id="KW-1185">Reference proteome</keyword>
<evidence type="ECO:0000259" key="1">
    <source>
        <dbReference type="Pfam" id="PF01408"/>
    </source>
</evidence>
<dbReference type="Proteomes" id="UP000215214">
    <property type="component" value="Chromosome TJEJU"/>
</dbReference>
<dbReference type="OrthoDB" id="9815825at2"/>
<dbReference type="InterPro" id="IPR000683">
    <property type="entry name" value="Gfo/Idh/MocA-like_OxRdtase_N"/>
</dbReference>